<dbReference type="GO" id="GO:0019693">
    <property type="term" value="P:ribose phosphate metabolic process"/>
    <property type="evidence" value="ECO:0007669"/>
    <property type="project" value="TreeGrafter"/>
</dbReference>
<dbReference type="Gene3D" id="3.90.79.10">
    <property type="entry name" value="Nucleoside Triphosphate Pyrophosphohydrolase"/>
    <property type="match status" value="1"/>
</dbReference>
<gene>
    <name evidence="9" type="ORF">GCM10007940_01560</name>
</gene>
<reference evidence="9" key="1">
    <citation type="journal article" date="2014" name="Int. J. Syst. Evol. Microbiol.">
        <title>Complete genome sequence of Corynebacterium casei LMG S-19264T (=DSM 44701T), isolated from a smear-ripened cheese.</title>
        <authorList>
            <consortium name="US DOE Joint Genome Institute (JGI-PGF)"/>
            <person name="Walter F."/>
            <person name="Albersmeier A."/>
            <person name="Kalinowski J."/>
            <person name="Ruckert C."/>
        </authorList>
    </citation>
    <scope>NUCLEOTIDE SEQUENCE</scope>
    <source>
        <strain evidence="9">NBRC 108769</strain>
    </source>
</reference>
<dbReference type="Pfam" id="PF00293">
    <property type="entry name" value="NUDIX"/>
    <property type="match status" value="1"/>
</dbReference>
<comment type="similarity">
    <text evidence="3">Belongs to the Nudix hydrolase family. NudK subfamily.</text>
</comment>
<comment type="cofactor">
    <cofactor evidence="2">
        <name>Mg(2+)</name>
        <dbReference type="ChEBI" id="CHEBI:18420"/>
    </cofactor>
</comment>
<evidence type="ECO:0000256" key="5">
    <source>
        <dbReference type="ARBA" id="ARBA00022801"/>
    </source>
</evidence>
<dbReference type="GO" id="GO:0006753">
    <property type="term" value="P:nucleoside phosphate metabolic process"/>
    <property type="evidence" value="ECO:0007669"/>
    <property type="project" value="TreeGrafter"/>
</dbReference>
<evidence type="ECO:0000256" key="1">
    <source>
        <dbReference type="ARBA" id="ARBA00000847"/>
    </source>
</evidence>
<dbReference type="AlphaFoldDB" id="A0AA37SJB3"/>
<evidence type="ECO:0000313" key="10">
    <source>
        <dbReference type="Proteomes" id="UP001156666"/>
    </source>
</evidence>
<keyword evidence="10" id="KW-1185">Reference proteome</keyword>
<protein>
    <recommendedName>
        <fullName evidence="4">GDP-mannose pyrophosphatase</fullName>
    </recommendedName>
    <alternativeName>
        <fullName evidence="6">GDP-mannose hydrolase</fullName>
    </alternativeName>
    <alternativeName>
        <fullName evidence="7">GDPMK</fullName>
    </alternativeName>
</protein>
<dbReference type="Proteomes" id="UP001156666">
    <property type="component" value="Unassembled WGS sequence"/>
</dbReference>
<comment type="caution">
    <text evidence="9">The sequence shown here is derived from an EMBL/GenBank/DDBJ whole genome shotgun (WGS) entry which is preliminary data.</text>
</comment>
<dbReference type="EMBL" id="BSOH01000001">
    <property type="protein sequence ID" value="GLR15541.1"/>
    <property type="molecule type" value="Genomic_DNA"/>
</dbReference>
<dbReference type="CDD" id="cd03424">
    <property type="entry name" value="NUDIX_ADPRase_Nudt5_UGPPase_Nudt14"/>
    <property type="match status" value="1"/>
</dbReference>
<evidence type="ECO:0000256" key="6">
    <source>
        <dbReference type="ARBA" id="ARBA00032162"/>
    </source>
</evidence>
<dbReference type="PANTHER" id="PTHR11839">
    <property type="entry name" value="UDP/ADP-SUGAR PYROPHOSPHATASE"/>
    <property type="match status" value="1"/>
</dbReference>
<reference evidence="9" key="2">
    <citation type="submission" date="2023-01" db="EMBL/GenBank/DDBJ databases">
        <title>Draft genome sequence of Portibacter lacus strain NBRC 108769.</title>
        <authorList>
            <person name="Sun Q."/>
            <person name="Mori K."/>
        </authorList>
    </citation>
    <scope>NUCLEOTIDE SEQUENCE</scope>
    <source>
        <strain evidence="9">NBRC 108769</strain>
    </source>
</reference>
<accession>A0AA37SJB3</accession>
<organism evidence="9 10">
    <name type="scientific">Portibacter lacus</name>
    <dbReference type="NCBI Taxonomy" id="1099794"/>
    <lineage>
        <taxon>Bacteria</taxon>
        <taxon>Pseudomonadati</taxon>
        <taxon>Bacteroidota</taxon>
        <taxon>Saprospiria</taxon>
        <taxon>Saprospirales</taxon>
        <taxon>Haliscomenobacteraceae</taxon>
        <taxon>Portibacter</taxon>
    </lineage>
</organism>
<feature type="domain" description="Nudix hydrolase" evidence="8">
    <location>
        <begin position="40"/>
        <end position="170"/>
    </location>
</feature>
<evidence type="ECO:0000313" key="9">
    <source>
        <dbReference type="EMBL" id="GLR15541.1"/>
    </source>
</evidence>
<name>A0AA37SJB3_9BACT</name>
<dbReference type="PANTHER" id="PTHR11839:SF18">
    <property type="entry name" value="NUDIX HYDROLASE DOMAIN-CONTAINING PROTEIN"/>
    <property type="match status" value="1"/>
</dbReference>
<evidence type="ECO:0000256" key="7">
    <source>
        <dbReference type="ARBA" id="ARBA00032272"/>
    </source>
</evidence>
<keyword evidence="5" id="KW-0378">Hydrolase</keyword>
<dbReference type="RefSeq" id="WP_235292433.1">
    <property type="nucleotide sequence ID" value="NZ_BSOH01000001.1"/>
</dbReference>
<dbReference type="SUPFAM" id="SSF55811">
    <property type="entry name" value="Nudix"/>
    <property type="match status" value="1"/>
</dbReference>
<sequence>MEWKVLSSKYIAKDPPWFTTRVDKVELPNGEILDNYYVLEYPDWAIALALTEDDKFIFVEQYRHAYGTVSMELSAGVIDDDDPDPLFAAKRELLEETGYGGGQWEFFAKTCANPGTHTNTAFIYLAKGVKRIKDQDLDRTEDINVKLLTKEDVLGLLEKNEIVQSMHSTALWQWLYMEEKRS</sequence>
<evidence type="ECO:0000259" key="8">
    <source>
        <dbReference type="PROSITE" id="PS51462"/>
    </source>
</evidence>
<proteinExistence type="inferred from homology"/>
<dbReference type="GO" id="GO:0005829">
    <property type="term" value="C:cytosol"/>
    <property type="evidence" value="ECO:0007669"/>
    <property type="project" value="TreeGrafter"/>
</dbReference>
<evidence type="ECO:0000256" key="2">
    <source>
        <dbReference type="ARBA" id="ARBA00001946"/>
    </source>
</evidence>
<dbReference type="InterPro" id="IPR000086">
    <property type="entry name" value="NUDIX_hydrolase_dom"/>
</dbReference>
<dbReference type="InterPro" id="IPR015797">
    <property type="entry name" value="NUDIX_hydrolase-like_dom_sf"/>
</dbReference>
<dbReference type="PROSITE" id="PS51462">
    <property type="entry name" value="NUDIX"/>
    <property type="match status" value="1"/>
</dbReference>
<evidence type="ECO:0000256" key="3">
    <source>
        <dbReference type="ARBA" id="ARBA00007275"/>
    </source>
</evidence>
<comment type="catalytic activity">
    <reaction evidence="1">
        <text>GDP-alpha-D-mannose + H2O = alpha-D-mannose 1-phosphate + GMP + 2 H(+)</text>
        <dbReference type="Rhea" id="RHEA:27978"/>
        <dbReference type="ChEBI" id="CHEBI:15377"/>
        <dbReference type="ChEBI" id="CHEBI:15378"/>
        <dbReference type="ChEBI" id="CHEBI:57527"/>
        <dbReference type="ChEBI" id="CHEBI:58115"/>
        <dbReference type="ChEBI" id="CHEBI:58409"/>
    </reaction>
</comment>
<evidence type="ECO:0000256" key="4">
    <source>
        <dbReference type="ARBA" id="ARBA00016377"/>
    </source>
</evidence>
<dbReference type="GO" id="GO:0016787">
    <property type="term" value="F:hydrolase activity"/>
    <property type="evidence" value="ECO:0007669"/>
    <property type="project" value="UniProtKB-KW"/>
</dbReference>